<sequence>MSNKLTRSFGSLSISTFHLKRIMNFILHSSRSVLLLLALAAASLSHSSFVVADNAVSTHFYLVGVGPGDADLMTLRAVNTIQDADVILCRKEHAEILSEYLDGKELHHEFSRMIPFFSRDPSLYSGEDRKRAEDYQEKRAKLVRLVRDAVQAGRTVAVLDYGDPMIYGPRVWMLQEFQDLNPIVVPGLSSFNAANAALGLGITSGGHTKSVTLTAGDWIPADDTIEKLSVHRNTMVLFTMRAEFEHFINQLAINYPPETPIAIVQQAGRADGEKIIHSTIGTAFDEIDADDLPFEYLIYVGDFLKNGERKSPR</sequence>
<dbReference type="Pfam" id="PF00590">
    <property type="entry name" value="TP_methylase"/>
    <property type="match status" value="1"/>
</dbReference>
<organism evidence="5 6">
    <name type="scientific">Neorhodopirellula lusitana</name>
    <dbReference type="NCBI Taxonomy" id="445327"/>
    <lineage>
        <taxon>Bacteria</taxon>
        <taxon>Pseudomonadati</taxon>
        <taxon>Planctomycetota</taxon>
        <taxon>Planctomycetia</taxon>
        <taxon>Pirellulales</taxon>
        <taxon>Pirellulaceae</taxon>
        <taxon>Neorhodopirellula</taxon>
    </lineage>
</organism>
<reference evidence="5 6" key="1">
    <citation type="submission" date="2017-05" db="EMBL/GenBank/DDBJ databases">
        <authorList>
            <person name="Varghese N."/>
            <person name="Submissions S."/>
        </authorList>
    </citation>
    <scope>NUCLEOTIDE SEQUENCE [LARGE SCALE GENOMIC DNA]</scope>
    <source>
        <strain evidence="5 6">DSM 25457</strain>
    </source>
</reference>
<evidence type="ECO:0000259" key="4">
    <source>
        <dbReference type="Pfam" id="PF00590"/>
    </source>
</evidence>
<dbReference type="InterPro" id="IPR014777">
    <property type="entry name" value="4pyrrole_Mease_sub1"/>
</dbReference>
<dbReference type="InterPro" id="IPR014776">
    <property type="entry name" value="4pyrrole_Mease_sub2"/>
</dbReference>
<feature type="domain" description="Tetrapyrrole methylase" evidence="4">
    <location>
        <begin position="60"/>
        <end position="282"/>
    </location>
</feature>
<dbReference type="PANTHER" id="PTHR45790">
    <property type="entry name" value="SIROHEME SYNTHASE-RELATED"/>
    <property type="match status" value="1"/>
</dbReference>
<keyword evidence="6" id="KW-1185">Reference proteome</keyword>
<dbReference type="InterPro" id="IPR035996">
    <property type="entry name" value="4pyrrol_Methylase_sf"/>
</dbReference>
<accession>A0ABY1QRY6</accession>
<keyword evidence="2" id="KW-0808">Transferase</keyword>
<protein>
    <submittedName>
        <fullName evidence="5">Precorrin-4 methylase</fullName>
    </submittedName>
</protein>
<name>A0ABY1QRY6_9BACT</name>
<dbReference type="EMBL" id="FXUG01000027">
    <property type="protein sequence ID" value="SMP78746.1"/>
    <property type="molecule type" value="Genomic_DNA"/>
</dbReference>
<evidence type="ECO:0000256" key="2">
    <source>
        <dbReference type="ARBA" id="ARBA00022679"/>
    </source>
</evidence>
<gene>
    <name evidence="5" type="ORF">SAMN06265222_12725</name>
</gene>
<proteinExistence type="predicted"/>
<keyword evidence="3" id="KW-0949">S-adenosyl-L-methionine</keyword>
<evidence type="ECO:0000256" key="1">
    <source>
        <dbReference type="ARBA" id="ARBA00022603"/>
    </source>
</evidence>
<dbReference type="InterPro" id="IPR050161">
    <property type="entry name" value="Siro_Cobalamin_biosynth"/>
</dbReference>
<dbReference type="GO" id="GO:0008168">
    <property type="term" value="F:methyltransferase activity"/>
    <property type="evidence" value="ECO:0007669"/>
    <property type="project" value="UniProtKB-KW"/>
</dbReference>
<evidence type="ECO:0000313" key="5">
    <source>
        <dbReference type="EMBL" id="SMP78746.1"/>
    </source>
</evidence>
<dbReference type="CDD" id="cd11724">
    <property type="entry name" value="TP_methylase"/>
    <property type="match status" value="1"/>
</dbReference>
<comment type="caution">
    <text evidence="5">The sequence shown here is derived from an EMBL/GenBank/DDBJ whole genome shotgun (WGS) entry which is preliminary data.</text>
</comment>
<dbReference type="Gene3D" id="3.30.950.10">
    <property type="entry name" value="Methyltransferase, Cobalt-precorrin-4 Transmethylase, Domain 2"/>
    <property type="match status" value="1"/>
</dbReference>
<evidence type="ECO:0000256" key="3">
    <source>
        <dbReference type="ARBA" id="ARBA00022691"/>
    </source>
</evidence>
<keyword evidence="1 5" id="KW-0489">Methyltransferase</keyword>
<dbReference type="SUPFAM" id="SSF53790">
    <property type="entry name" value="Tetrapyrrole methylase"/>
    <property type="match status" value="1"/>
</dbReference>
<dbReference type="Gene3D" id="3.40.1010.10">
    <property type="entry name" value="Cobalt-precorrin-4 Transmethylase, Domain 1"/>
    <property type="match status" value="1"/>
</dbReference>
<evidence type="ECO:0000313" key="6">
    <source>
        <dbReference type="Proteomes" id="UP001158067"/>
    </source>
</evidence>
<dbReference type="InterPro" id="IPR000878">
    <property type="entry name" value="4pyrrol_Mease"/>
</dbReference>
<dbReference type="Proteomes" id="UP001158067">
    <property type="component" value="Unassembled WGS sequence"/>
</dbReference>
<dbReference type="GO" id="GO:0032259">
    <property type="term" value="P:methylation"/>
    <property type="evidence" value="ECO:0007669"/>
    <property type="project" value="UniProtKB-KW"/>
</dbReference>